<keyword evidence="3" id="KW-1185">Reference proteome</keyword>
<gene>
    <name evidence="2" type="ORF">CONPUDRAFT_143665</name>
</gene>
<feature type="compositionally biased region" description="Polar residues" evidence="1">
    <location>
        <begin position="94"/>
        <end position="148"/>
    </location>
</feature>
<dbReference type="Proteomes" id="UP000053558">
    <property type="component" value="Unassembled WGS sequence"/>
</dbReference>
<dbReference type="RefSeq" id="XP_007767941.1">
    <property type="nucleotide sequence ID" value="XM_007769751.1"/>
</dbReference>
<dbReference type="GeneID" id="19201868"/>
<comment type="caution">
    <text evidence="2">The sequence shown here is derived from an EMBL/GenBank/DDBJ whole genome shotgun (WGS) entry which is preliminary data.</text>
</comment>
<evidence type="ECO:0000313" key="2">
    <source>
        <dbReference type="EMBL" id="EIW82187.1"/>
    </source>
</evidence>
<sequence length="210" mass="22671">MLQDYEECFPPDEPHHQDGHTGRNTTLSPITEMSETTTARSISVRRSSVRFSLPPVSSHASAANNIYRASTSTMSPFADSTEFSDEQLTDPFSDANSVASSKTSAPSEHSSDTVSTRIHFSSEAAQSVAGSNRNSAYSAGSGGFTSTDSVSESLRFAELASRSSTMSSRYNPRSSSGPEPSTDQERDLKSSFIPVTQARLRRLLDEVRGN</sequence>
<feature type="region of interest" description="Disordered" evidence="1">
    <location>
        <begin position="161"/>
        <end position="195"/>
    </location>
</feature>
<organism evidence="2 3">
    <name type="scientific">Coniophora puteana (strain RWD-64-598)</name>
    <name type="common">Brown rot fungus</name>
    <dbReference type="NCBI Taxonomy" id="741705"/>
    <lineage>
        <taxon>Eukaryota</taxon>
        <taxon>Fungi</taxon>
        <taxon>Dikarya</taxon>
        <taxon>Basidiomycota</taxon>
        <taxon>Agaricomycotina</taxon>
        <taxon>Agaricomycetes</taxon>
        <taxon>Agaricomycetidae</taxon>
        <taxon>Boletales</taxon>
        <taxon>Coniophorineae</taxon>
        <taxon>Coniophoraceae</taxon>
        <taxon>Coniophora</taxon>
    </lineage>
</organism>
<dbReference type="KEGG" id="cput:CONPUDRAFT_143665"/>
<feature type="compositionally biased region" description="Polar residues" evidence="1">
    <location>
        <begin position="22"/>
        <end position="39"/>
    </location>
</feature>
<feature type="compositionally biased region" description="Polar residues" evidence="1">
    <location>
        <begin position="161"/>
        <end position="181"/>
    </location>
</feature>
<reference evidence="3" key="1">
    <citation type="journal article" date="2012" name="Science">
        <title>The Paleozoic origin of enzymatic lignin decomposition reconstructed from 31 fungal genomes.</title>
        <authorList>
            <person name="Floudas D."/>
            <person name="Binder M."/>
            <person name="Riley R."/>
            <person name="Barry K."/>
            <person name="Blanchette R.A."/>
            <person name="Henrissat B."/>
            <person name="Martinez A.T."/>
            <person name="Otillar R."/>
            <person name="Spatafora J.W."/>
            <person name="Yadav J.S."/>
            <person name="Aerts A."/>
            <person name="Benoit I."/>
            <person name="Boyd A."/>
            <person name="Carlson A."/>
            <person name="Copeland A."/>
            <person name="Coutinho P.M."/>
            <person name="de Vries R.P."/>
            <person name="Ferreira P."/>
            <person name="Findley K."/>
            <person name="Foster B."/>
            <person name="Gaskell J."/>
            <person name="Glotzer D."/>
            <person name="Gorecki P."/>
            <person name="Heitman J."/>
            <person name="Hesse C."/>
            <person name="Hori C."/>
            <person name="Igarashi K."/>
            <person name="Jurgens J.A."/>
            <person name="Kallen N."/>
            <person name="Kersten P."/>
            <person name="Kohler A."/>
            <person name="Kuees U."/>
            <person name="Kumar T.K.A."/>
            <person name="Kuo A."/>
            <person name="LaButti K."/>
            <person name="Larrondo L.F."/>
            <person name="Lindquist E."/>
            <person name="Ling A."/>
            <person name="Lombard V."/>
            <person name="Lucas S."/>
            <person name="Lundell T."/>
            <person name="Martin R."/>
            <person name="McLaughlin D.J."/>
            <person name="Morgenstern I."/>
            <person name="Morin E."/>
            <person name="Murat C."/>
            <person name="Nagy L.G."/>
            <person name="Nolan M."/>
            <person name="Ohm R.A."/>
            <person name="Patyshakuliyeva A."/>
            <person name="Rokas A."/>
            <person name="Ruiz-Duenas F.J."/>
            <person name="Sabat G."/>
            <person name="Salamov A."/>
            <person name="Samejima M."/>
            <person name="Schmutz J."/>
            <person name="Slot J.C."/>
            <person name="St John F."/>
            <person name="Stenlid J."/>
            <person name="Sun H."/>
            <person name="Sun S."/>
            <person name="Syed K."/>
            <person name="Tsang A."/>
            <person name="Wiebenga A."/>
            <person name="Young D."/>
            <person name="Pisabarro A."/>
            <person name="Eastwood D.C."/>
            <person name="Martin F."/>
            <person name="Cullen D."/>
            <person name="Grigoriev I.V."/>
            <person name="Hibbett D.S."/>
        </authorList>
    </citation>
    <scope>NUCLEOTIDE SEQUENCE [LARGE SCALE GENOMIC DNA]</scope>
    <source>
        <strain evidence="3">RWD-64-598 SS2</strain>
    </source>
</reference>
<evidence type="ECO:0000313" key="3">
    <source>
        <dbReference type="Proteomes" id="UP000053558"/>
    </source>
</evidence>
<evidence type="ECO:0000256" key="1">
    <source>
        <dbReference type="SAM" id="MobiDB-lite"/>
    </source>
</evidence>
<dbReference type="EMBL" id="JH711577">
    <property type="protein sequence ID" value="EIW82187.1"/>
    <property type="molecule type" value="Genomic_DNA"/>
</dbReference>
<proteinExistence type="predicted"/>
<dbReference type="AlphaFoldDB" id="A0A5M3MT18"/>
<feature type="compositionally biased region" description="Acidic residues" evidence="1">
    <location>
        <begin position="1"/>
        <end position="10"/>
    </location>
</feature>
<name>A0A5M3MT18_CONPW</name>
<feature type="compositionally biased region" description="Basic and acidic residues" evidence="1">
    <location>
        <begin position="12"/>
        <end position="21"/>
    </location>
</feature>
<protein>
    <submittedName>
        <fullName evidence="2">Uncharacterized protein</fullName>
    </submittedName>
</protein>
<accession>A0A5M3MT18</accession>
<feature type="region of interest" description="Disordered" evidence="1">
    <location>
        <begin position="1"/>
        <end position="46"/>
    </location>
</feature>
<feature type="region of interest" description="Disordered" evidence="1">
    <location>
        <begin position="75"/>
        <end position="148"/>
    </location>
</feature>